<evidence type="ECO:0000313" key="1">
    <source>
        <dbReference type="EMBL" id="PAU81878.1"/>
    </source>
</evidence>
<reference evidence="1 2" key="1">
    <citation type="submission" date="2017-08" db="EMBL/GenBank/DDBJ databases">
        <title>Halovibrio sewagensis sp. nov., isolated from wastewater of high salinity.</title>
        <authorList>
            <person name="Dong X."/>
            <person name="Zhang G."/>
        </authorList>
    </citation>
    <scope>NUCLEOTIDE SEQUENCE [LARGE SCALE GENOMIC DNA]</scope>
    <source>
        <strain evidence="1 2">YL5-2</strain>
    </source>
</reference>
<gene>
    <name evidence="1" type="ORF">CK501_01625</name>
</gene>
<proteinExistence type="predicted"/>
<keyword evidence="2" id="KW-1185">Reference proteome</keyword>
<evidence type="ECO:0000313" key="2">
    <source>
        <dbReference type="Proteomes" id="UP000218896"/>
    </source>
</evidence>
<dbReference type="Proteomes" id="UP000218896">
    <property type="component" value="Unassembled WGS sequence"/>
</dbReference>
<dbReference type="AlphaFoldDB" id="A0A2A2FAA7"/>
<protein>
    <submittedName>
        <fullName evidence="1">Uncharacterized protein</fullName>
    </submittedName>
</protein>
<dbReference type="RefSeq" id="WP_095615978.1">
    <property type="nucleotide sequence ID" value="NZ_NSKD01000001.1"/>
</dbReference>
<sequence>MLTAARNLWRKHRFLFIAFITALVVTAFFAARLVAFSLYWAEPAHQDQPVEGWMTPRYVALSYDLPPGVVREALELEPVDGERHTLEEIAEASSLTLEEIQRRIDEAVRSHEGDRE</sequence>
<accession>A0A2A2FAA7</accession>
<dbReference type="EMBL" id="NSKD01000001">
    <property type="protein sequence ID" value="PAU81878.1"/>
    <property type="molecule type" value="Genomic_DNA"/>
</dbReference>
<dbReference type="OrthoDB" id="159440at2"/>
<organism evidence="1 2">
    <name type="scientific">Halovibrio salipaludis</name>
    <dbReference type="NCBI Taxonomy" id="2032626"/>
    <lineage>
        <taxon>Bacteria</taxon>
        <taxon>Pseudomonadati</taxon>
        <taxon>Pseudomonadota</taxon>
        <taxon>Gammaproteobacteria</taxon>
        <taxon>Oceanospirillales</taxon>
        <taxon>Halomonadaceae</taxon>
        <taxon>Halovibrio</taxon>
    </lineage>
</organism>
<comment type="caution">
    <text evidence="1">The sequence shown here is derived from an EMBL/GenBank/DDBJ whole genome shotgun (WGS) entry which is preliminary data.</text>
</comment>
<name>A0A2A2FAA7_9GAMM</name>